<sequence length="85" mass="8482">MADDRTSGPSAGAGTHQRNEAAPTGGPGRDEGSLLGSGRVAVEAAPGAAPWLSAMMDRGLHRVMGAQGGRDGAEREGAEERAGRG</sequence>
<proteinExistence type="predicted"/>
<name>A0A835XK91_9CHLO</name>
<reference evidence="2" key="1">
    <citation type="journal article" date="2020" name="bioRxiv">
        <title>Comparative genomics of Chlamydomonas.</title>
        <authorList>
            <person name="Craig R.J."/>
            <person name="Hasan A.R."/>
            <person name="Ness R.W."/>
            <person name="Keightley P.D."/>
        </authorList>
    </citation>
    <scope>NUCLEOTIDE SEQUENCE</scope>
    <source>
        <strain evidence="2">CCAP 11/70</strain>
    </source>
</reference>
<gene>
    <name evidence="2" type="ORF">HYH03_016777</name>
</gene>
<evidence type="ECO:0000313" key="3">
    <source>
        <dbReference type="Proteomes" id="UP000612055"/>
    </source>
</evidence>
<comment type="caution">
    <text evidence="2">The sequence shown here is derived from an EMBL/GenBank/DDBJ whole genome shotgun (WGS) entry which is preliminary data.</text>
</comment>
<dbReference type="Proteomes" id="UP000612055">
    <property type="component" value="Unassembled WGS sequence"/>
</dbReference>
<keyword evidence="3" id="KW-1185">Reference proteome</keyword>
<dbReference type="AlphaFoldDB" id="A0A835XK91"/>
<organism evidence="2 3">
    <name type="scientific">Edaphochlamys debaryana</name>
    <dbReference type="NCBI Taxonomy" id="47281"/>
    <lineage>
        <taxon>Eukaryota</taxon>
        <taxon>Viridiplantae</taxon>
        <taxon>Chlorophyta</taxon>
        <taxon>core chlorophytes</taxon>
        <taxon>Chlorophyceae</taxon>
        <taxon>CS clade</taxon>
        <taxon>Chlamydomonadales</taxon>
        <taxon>Chlamydomonadales incertae sedis</taxon>
        <taxon>Edaphochlamys</taxon>
    </lineage>
</organism>
<accession>A0A835XK91</accession>
<feature type="region of interest" description="Disordered" evidence="1">
    <location>
        <begin position="63"/>
        <end position="85"/>
    </location>
</feature>
<protein>
    <submittedName>
        <fullName evidence="2">Uncharacterized protein</fullName>
    </submittedName>
</protein>
<dbReference type="EMBL" id="JAEHOE010000151">
    <property type="protein sequence ID" value="KAG2484358.1"/>
    <property type="molecule type" value="Genomic_DNA"/>
</dbReference>
<feature type="compositionally biased region" description="Basic and acidic residues" evidence="1">
    <location>
        <begin position="71"/>
        <end position="85"/>
    </location>
</feature>
<evidence type="ECO:0000256" key="1">
    <source>
        <dbReference type="SAM" id="MobiDB-lite"/>
    </source>
</evidence>
<evidence type="ECO:0000313" key="2">
    <source>
        <dbReference type="EMBL" id="KAG2484358.1"/>
    </source>
</evidence>
<feature type="region of interest" description="Disordered" evidence="1">
    <location>
        <begin position="1"/>
        <end position="39"/>
    </location>
</feature>